<evidence type="ECO:0000313" key="1">
    <source>
        <dbReference type="EMBL" id="KAK6623771.1"/>
    </source>
</evidence>
<name>A0ABR1AMP2_POLSC</name>
<proteinExistence type="predicted"/>
<keyword evidence="2" id="KW-1185">Reference proteome</keyword>
<reference evidence="1 2" key="1">
    <citation type="submission" date="2023-09" db="EMBL/GenBank/DDBJ databases">
        <title>Genomes of two closely related lineages of the louse Polyplax serrata with different host specificities.</title>
        <authorList>
            <person name="Martinu J."/>
            <person name="Tarabai H."/>
            <person name="Stefka J."/>
            <person name="Hypsa V."/>
        </authorList>
    </citation>
    <scope>NUCLEOTIDE SEQUENCE [LARGE SCALE GENOMIC DNA]</scope>
    <source>
        <strain evidence="1">98ZLc_SE</strain>
    </source>
</reference>
<evidence type="ECO:0000313" key="2">
    <source>
        <dbReference type="Proteomes" id="UP001359485"/>
    </source>
</evidence>
<protein>
    <recommendedName>
        <fullName evidence="3">LAGLIDADG homing endonuclease</fullName>
    </recommendedName>
</protein>
<organism evidence="1 2">
    <name type="scientific">Polyplax serrata</name>
    <name type="common">Common mouse louse</name>
    <dbReference type="NCBI Taxonomy" id="468196"/>
    <lineage>
        <taxon>Eukaryota</taxon>
        <taxon>Metazoa</taxon>
        <taxon>Ecdysozoa</taxon>
        <taxon>Arthropoda</taxon>
        <taxon>Hexapoda</taxon>
        <taxon>Insecta</taxon>
        <taxon>Pterygota</taxon>
        <taxon>Neoptera</taxon>
        <taxon>Paraneoptera</taxon>
        <taxon>Psocodea</taxon>
        <taxon>Troctomorpha</taxon>
        <taxon>Phthiraptera</taxon>
        <taxon>Anoplura</taxon>
        <taxon>Polyplacidae</taxon>
        <taxon>Polyplax</taxon>
    </lineage>
</organism>
<comment type="caution">
    <text evidence="1">The sequence shown here is derived from an EMBL/GenBank/DDBJ whole genome shotgun (WGS) entry which is preliminary data.</text>
</comment>
<sequence>MAIRRLLVERGLGHRHERKVVGWYLYLMEVRYVDGETRIQQKTLIQDFLFLFTMILGSDLDKNQKYYLRRNADCWWNLYLAELLLATINSIKLSSIKGVRLKRWKYVALQEMENRFTSSKQLQKLFTMPAELFSGEYD</sequence>
<accession>A0ABR1AMP2</accession>
<dbReference type="EMBL" id="JAWJWF010000046">
    <property type="protein sequence ID" value="KAK6623771.1"/>
    <property type="molecule type" value="Genomic_DNA"/>
</dbReference>
<gene>
    <name evidence="1" type="ORF">RUM44_010627</name>
</gene>
<evidence type="ECO:0008006" key="3">
    <source>
        <dbReference type="Google" id="ProtNLM"/>
    </source>
</evidence>
<dbReference type="Proteomes" id="UP001359485">
    <property type="component" value="Unassembled WGS sequence"/>
</dbReference>